<evidence type="ECO:0000313" key="1">
    <source>
        <dbReference type="EMBL" id="SHK41602.1"/>
    </source>
</evidence>
<reference evidence="1 2" key="1">
    <citation type="submission" date="2016-11" db="EMBL/GenBank/DDBJ databases">
        <authorList>
            <person name="Jaros S."/>
            <person name="Januszkiewicz K."/>
            <person name="Wedrychowicz H."/>
        </authorList>
    </citation>
    <scope>NUCLEOTIDE SEQUENCE [LARGE SCALE GENOMIC DNA]</scope>
    <source>
        <strain evidence="1 2">DSM 15212</strain>
    </source>
</reference>
<dbReference type="STRING" id="1121301.SAMN02745912_03243"/>
<dbReference type="EMBL" id="FRAG01000057">
    <property type="protein sequence ID" value="SHK41602.1"/>
    <property type="molecule type" value="Genomic_DNA"/>
</dbReference>
<accession>A0A1M6S9Z8</accession>
<keyword evidence="2" id="KW-1185">Reference proteome</keyword>
<name>A0A1M6S9Z8_PARC5</name>
<dbReference type="AlphaFoldDB" id="A0A1M6S9Z8"/>
<proteinExistence type="predicted"/>
<dbReference type="RefSeq" id="WP_165613112.1">
    <property type="nucleotide sequence ID" value="NZ_FRAG01000057.1"/>
</dbReference>
<evidence type="ECO:0000313" key="2">
    <source>
        <dbReference type="Proteomes" id="UP000184465"/>
    </source>
</evidence>
<gene>
    <name evidence="1" type="ORF">SAMN02745912_03243</name>
</gene>
<sequence>MATSSFNKDFTLDSKKAIDSFTKIITNPAKSVKIDRTLTLPERERQGELKLRRMLSR</sequence>
<dbReference type="Proteomes" id="UP000184465">
    <property type="component" value="Unassembled WGS sequence"/>
</dbReference>
<protein>
    <submittedName>
        <fullName evidence="1">Uncharacterized protein</fullName>
    </submittedName>
</protein>
<organism evidence="1 2">
    <name type="scientific">Paramaledivibacter caminithermalis (strain DSM 15212 / CIP 107654 / DViRD3)</name>
    <name type="common">Clostridium caminithermale</name>
    <dbReference type="NCBI Taxonomy" id="1121301"/>
    <lineage>
        <taxon>Bacteria</taxon>
        <taxon>Bacillati</taxon>
        <taxon>Bacillota</taxon>
        <taxon>Clostridia</taxon>
        <taxon>Peptostreptococcales</taxon>
        <taxon>Caminicellaceae</taxon>
        <taxon>Paramaledivibacter</taxon>
    </lineage>
</organism>